<dbReference type="InterPro" id="IPR017853">
    <property type="entry name" value="GH"/>
</dbReference>
<keyword evidence="6" id="KW-1133">Transmembrane helix</keyword>
<dbReference type="InterPro" id="IPR050226">
    <property type="entry name" value="NagZ_Beta-hexosaminidase"/>
</dbReference>
<dbReference type="PANTHER" id="PTHR30480:SF13">
    <property type="entry name" value="BETA-HEXOSAMINIDASE"/>
    <property type="match status" value="1"/>
</dbReference>
<dbReference type="InterPro" id="IPR001764">
    <property type="entry name" value="Glyco_hydro_3_N"/>
</dbReference>
<reference evidence="8" key="1">
    <citation type="submission" date="2020-10" db="EMBL/GenBank/DDBJ databases">
        <authorList>
            <person name="Castelo-Branco R."/>
            <person name="Eusebio N."/>
            <person name="Adriana R."/>
            <person name="Vieira A."/>
            <person name="Brugerolle De Fraissinette N."/>
            <person name="Rezende De Castro R."/>
            <person name="Schneider M.P."/>
            <person name="Vasconcelos V."/>
            <person name="Leao P.N."/>
        </authorList>
    </citation>
    <scope>NUCLEOTIDE SEQUENCE</scope>
    <source>
        <strain evidence="8">LEGE 07157</strain>
    </source>
</reference>
<dbReference type="SUPFAM" id="SSF51445">
    <property type="entry name" value="(Trans)glycosidases"/>
    <property type="match status" value="1"/>
</dbReference>
<evidence type="ECO:0000256" key="6">
    <source>
        <dbReference type="SAM" id="Phobius"/>
    </source>
</evidence>
<feature type="transmembrane region" description="Helical" evidence="6">
    <location>
        <begin position="34"/>
        <end position="52"/>
    </location>
</feature>
<evidence type="ECO:0000256" key="5">
    <source>
        <dbReference type="ARBA" id="ARBA00023295"/>
    </source>
</evidence>
<dbReference type="Proteomes" id="UP000654482">
    <property type="component" value="Unassembled WGS sequence"/>
</dbReference>
<proteinExistence type="inferred from homology"/>
<dbReference type="RefSeq" id="WP_194032206.1">
    <property type="nucleotide sequence ID" value="NZ_JADEWZ010000081.1"/>
</dbReference>
<evidence type="ECO:0000259" key="7">
    <source>
        <dbReference type="Pfam" id="PF00933"/>
    </source>
</evidence>
<sequence length="435" mass="48209">MTILFRVVQLCFAIALLILSLDWRSPFLASIRNEVFWVAAIVSVVLIGLGIIQLKKGDLVLKILNYLSLAIAVVGCLLFFTTEAKFYANKRAILNGNPTQLESIGQHFIIGYKNLNEVKKLVKTQAIGGIFLTTHNIKGKTAAEIKQEIQTLQTLRQEQRLSPLWIATDQEGGVVSRLSPPLTQLPQLSKIIAEKSDRAARKKATINYAKTQGQGLSDLGINLNFAPVVDLNKNIVNPDDKYSKIHQRAISTDKKVVAQVAKWYCQTLEEYGVQCTLKHFPGLGRVENDTHLSSAELNVPVAELEGDDWVPFRKVMQQTNAFTMLGHAILTDVDRDRAVSFSKAVISDIIRKQWQHDGVLITDDFCMYAVYGSKEGLTGATVAALNAGVDLILIAYDSDLYYPAMQAALNAAREGKLDRALLQKSQARLEQAKKT</sequence>
<comment type="similarity">
    <text evidence="2">Belongs to the glycosyl hydrolase 3 family.</text>
</comment>
<accession>A0A8J7IYC2</accession>
<dbReference type="EMBL" id="JADEWZ010000081">
    <property type="protein sequence ID" value="MBE9119113.1"/>
    <property type="molecule type" value="Genomic_DNA"/>
</dbReference>
<evidence type="ECO:0000256" key="3">
    <source>
        <dbReference type="ARBA" id="ARBA00012663"/>
    </source>
</evidence>
<evidence type="ECO:0000256" key="2">
    <source>
        <dbReference type="ARBA" id="ARBA00005336"/>
    </source>
</evidence>
<dbReference type="PANTHER" id="PTHR30480">
    <property type="entry name" value="BETA-HEXOSAMINIDASE-RELATED"/>
    <property type="match status" value="1"/>
</dbReference>
<name>A0A8J7IYC2_9CYAN</name>
<keyword evidence="6" id="KW-0812">Transmembrane</keyword>
<dbReference type="AlphaFoldDB" id="A0A8J7IYC2"/>
<feature type="transmembrane region" description="Helical" evidence="6">
    <location>
        <begin position="59"/>
        <end position="80"/>
    </location>
</feature>
<dbReference type="InterPro" id="IPR036962">
    <property type="entry name" value="Glyco_hydro_3_N_sf"/>
</dbReference>
<gene>
    <name evidence="8" type="ORF">IQ249_24975</name>
</gene>
<organism evidence="8 9">
    <name type="scientific">Lusitaniella coriacea LEGE 07157</name>
    <dbReference type="NCBI Taxonomy" id="945747"/>
    <lineage>
        <taxon>Bacteria</taxon>
        <taxon>Bacillati</taxon>
        <taxon>Cyanobacteriota</taxon>
        <taxon>Cyanophyceae</taxon>
        <taxon>Spirulinales</taxon>
        <taxon>Lusitaniellaceae</taxon>
        <taxon>Lusitaniella</taxon>
    </lineage>
</organism>
<comment type="caution">
    <text evidence="8">The sequence shown here is derived from an EMBL/GenBank/DDBJ whole genome shotgun (WGS) entry which is preliminary data.</text>
</comment>
<feature type="domain" description="Glycoside hydrolase family 3 N-terminal" evidence="7">
    <location>
        <begin position="103"/>
        <end position="430"/>
    </location>
</feature>
<evidence type="ECO:0000256" key="1">
    <source>
        <dbReference type="ARBA" id="ARBA00001231"/>
    </source>
</evidence>
<dbReference type="Pfam" id="PF00933">
    <property type="entry name" value="Glyco_hydro_3"/>
    <property type="match status" value="1"/>
</dbReference>
<dbReference type="GO" id="GO:0005975">
    <property type="term" value="P:carbohydrate metabolic process"/>
    <property type="evidence" value="ECO:0007669"/>
    <property type="project" value="InterPro"/>
</dbReference>
<keyword evidence="4 8" id="KW-0378">Hydrolase</keyword>
<dbReference type="Gene3D" id="3.20.20.300">
    <property type="entry name" value="Glycoside hydrolase, family 3, N-terminal domain"/>
    <property type="match status" value="1"/>
</dbReference>
<dbReference type="GO" id="GO:0004563">
    <property type="term" value="F:beta-N-acetylhexosaminidase activity"/>
    <property type="evidence" value="ECO:0007669"/>
    <property type="project" value="UniProtKB-EC"/>
</dbReference>
<evidence type="ECO:0000313" key="8">
    <source>
        <dbReference type="EMBL" id="MBE9119113.1"/>
    </source>
</evidence>
<evidence type="ECO:0000256" key="4">
    <source>
        <dbReference type="ARBA" id="ARBA00022801"/>
    </source>
</evidence>
<dbReference type="EC" id="3.2.1.52" evidence="3"/>
<keyword evidence="6" id="KW-0472">Membrane</keyword>
<keyword evidence="9" id="KW-1185">Reference proteome</keyword>
<evidence type="ECO:0000313" key="9">
    <source>
        <dbReference type="Proteomes" id="UP000654482"/>
    </source>
</evidence>
<dbReference type="GO" id="GO:0009254">
    <property type="term" value="P:peptidoglycan turnover"/>
    <property type="evidence" value="ECO:0007669"/>
    <property type="project" value="TreeGrafter"/>
</dbReference>
<comment type="catalytic activity">
    <reaction evidence="1">
        <text>Hydrolysis of terminal non-reducing N-acetyl-D-hexosamine residues in N-acetyl-beta-D-hexosaminides.</text>
        <dbReference type="EC" id="3.2.1.52"/>
    </reaction>
</comment>
<protein>
    <recommendedName>
        <fullName evidence="3">beta-N-acetylhexosaminidase</fullName>
        <ecNumber evidence="3">3.2.1.52</ecNumber>
    </recommendedName>
</protein>
<keyword evidence="5" id="KW-0326">Glycosidase</keyword>